<dbReference type="EMBL" id="JACRYT010000007">
    <property type="protein sequence ID" value="MBC6679901.1"/>
    <property type="molecule type" value="Genomic_DNA"/>
</dbReference>
<keyword evidence="6" id="KW-1185">Reference proteome</keyword>
<evidence type="ECO:0000313" key="5">
    <source>
        <dbReference type="EMBL" id="MBC6679901.1"/>
    </source>
</evidence>
<dbReference type="GO" id="GO:0005886">
    <property type="term" value="C:plasma membrane"/>
    <property type="evidence" value="ECO:0007669"/>
    <property type="project" value="TreeGrafter"/>
</dbReference>
<dbReference type="InterPro" id="IPR036291">
    <property type="entry name" value="NAD(P)-bd_dom_sf"/>
</dbReference>
<dbReference type="InterPro" id="IPR000873">
    <property type="entry name" value="AMP-dep_synth/lig_dom"/>
</dbReference>
<organism evidence="5 6">
    <name type="scientific">Zhenpiania hominis</name>
    <dbReference type="NCBI Taxonomy" id="2763644"/>
    <lineage>
        <taxon>Bacteria</taxon>
        <taxon>Bacillati</taxon>
        <taxon>Bacillota</taxon>
        <taxon>Clostridia</taxon>
        <taxon>Peptostreptococcales</taxon>
        <taxon>Anaerovoracaceae</taxon>
        <taxon>Zhenpiania</taxon>
    </lineage>
</organism>
<dbReference type="Pfam" id="PF08659">
    <property type="entry name" value="KR"/>
    <property type="match status" value="1"/>
</dbReference>
<dbReference type="InterPro" id="IPR045851">
    <property type="entry name" value="AMP-bd_C_sf"/>
</dbReference>
<dbReference type="Gene3D" id="3.40.50.12780">
    <property type="entry name" value="N-terminal domain of ligase-like"/>
    <property type="match status" value="1"/>
</dbReference>
<evidence type="ECO:0000256" key="1">
    <source>
        <dbReference type="ARBA" id="ARBA00006432"/>
    </source>
</evidence>
<dbReference type="InterPro" id="IPR042099">
    <property type="entry name" value="ANL_N_sf"/>
</dbReference>
<dbReference type="PROSITE" id="PS50075">
    <property type="entry name" value="CARRIER"/>
    <property type="match status" value="1"/>
</dbReference>
<dbReference type="Gene3D" id="1.10.1200.10">
    <property type="entry name" value="ACP-like"/>
    <property type="match status" value="1"/>
</dbReference>
<dbReference type="RefSeq" id="WP_187303000.1">
    <property type="nucleotide sequence ID" value="NZ_CBCTON010000029.1"/>
</dbReference>
<dbReference type="GO" id="GO:0070566">
    <property type="term" value="F:adenylyltransferase activity"/>
    <property type="evidence" value="ECO:0007669"/>
    <property type="project" value="TreeGrafter"/>
</dbReference>
<dbReference type="SMART" id="SM00822">
    <property type="entry name" value="PKS_KR"/>
    <property type="match status" value="1"/>
</dbReference>
<reference evidence="5" key="1">
    <citation type="submission" date="2020-08" db="EMBL/GenBank/DDBJ databases">
        <title>Genome public.</title>
        <authorList>
            <person name="Liu C."/>
            <person name="Sun Q."/>
        </authorList>
    </citation>
    <scope>NUCLEOTIDE SEQUENCE</scope>
    <source>
        <strain evidence="5">BX12</strain>
    </source>
</reference>
<gene>
    <name evidence="5" type="ORF">H9L42_08675</name>
</gene>
<dbReference type="Gene3D" id="3.40.50.720">
    <property type="entry name" value="NAD(P)-binding Rossmann-like Domain"/>
    <property type="match status" value="1"/>
</dbReference>
<evidence type="ECO:0000313" key="6">
    <source>
        <dbReference type="Proteomes" id="UP000602647"/>
    </source>
</evidence>
<dbReference type="AlphaFoldDB" id="A0A923SQS2"/>
<dbReference type="PANTHER" id="PTHR22754">
    <property type="entry name" value="DISCO-INTERACTING PROTEIN 2 DIP2 -RELATED"/>
    <property type="match status" value="1"/>
</dbReference>
<evidence type="ECO:0000256" key="3">
    <source>
        <dbReference type="ARBA" id="ARBA00022553"/>
    </source>
</evidence>
<dbReference type="InterPro" id="IPR009081">
    <property type="entry name" value="PP-bd_ACP"/>
</dbReference>
<protein>
    <submittedName>
        <fullName evidence="5">SDR family NAD(P)-dependent oxidoreductase</fullName>
    </submittedName>
</protein>
<accession>A0A923SQS2</accession>
<comment type="similarity">
    <text evidence="1">Belongs to the ATP-dependent AMP-binding enzyme family.</text>
</comment>
<name>A0A923SQS2_9FIRM</name>
<dbReference type="Pfam" id="PF00550">
    <property type="entry name" value="PP-binding"/>
    <property type="match status" value="1"/>
</dbReference>
<keyword evidence="2" id="KW-0596">Phosphopantetheine</keyword>
<dbReference type="PANTHER" id="PTHR22754:SF32">
    <property type="entry name" value="DISCO-INTERACTING PROTEIN 2"/>
    <property type="match status" value="1"/>
</dbReference>
<dbReference type="InterPro" id="IPR013968">
    <property type="entry name" value="PKS_KR"/>
</dbReference>
<dbReference type="SUPFAM" id="SSF56801">
    <property type="entry name" value="Acetyl-CoA synthetase-like"/>
    <property type="match status" value="1"/>
</dbReference>
<comment type="caution">
    <text evidence="5">The sequence shown here is derived from an EMBL/GenBank/DDBJ whole genome shotgun (WGS) entry which is preliminary data.</text>
</comment>
<keyword evidence="3" id="KW-0597">Phosphoprotein</keyword>
<dbReference type="Gene3D" id="3.30.300.30">
    <property type="match status" value="1"/>
</dbReference>
<dbReference type="InterPro" id="IPR036736">
    <property type="entry name" value="ACP-like_sf"/>
</dbReference>
<proteinExistence type="inferred from homology"/>
<dbReference type="InterPro" id="IPR057326">
    <property type="entry name" value="KR_dom"/>
</dbReference>
<evidence type="ECO:0000256" key="2">
    <source>
        <dbReference type="ARBA" id="ARBA00022450"/>
    </source>
</evidence>
<dbReference type="SUPFAM" id="SSF51735">
    <property type="entry name" value="NAD(P)-binding Rossmann-fold domains"/>
    <property type="match status" value="1"/>
</dbReference>
<dbReference type="InterPro" id="IPR020845">
    <property type="entry name" value="AMP-binding_CS"/>
</dbReference>
<evidence type="ECO:0000259" key="4">
    <source>
        <dbReference type="PROSITE" id="PS50075"/>
    </source>
</evidence>
<dbReference type="Pfam" id="PF00501">
    <property type="entry name" value="AMP-binding"/>
    <property type="match status" value="1"/>
</dbReference>
<sequence>MEMLIDLYEKVLGKCPQKGITFICENGQRNRLTYAEIAEKAVARGAFLKDSGCGPKDFLIFQIYDDQEFLIHFWACVFYGFVPVLMNPALEIPGASAEGETLKKIYFHLDKPKIIVSETMYGAYLELAGKTGIERSHMIHTGEGGGRETGGKFFLPKERHLSPEDTALLFLTSGTTGTPKCVMQTNKAAVSRENALKKVFDYENRTFLNWMPLEHPGGLFMAHLNGLSNCGEQIQVEKGYILQNITRWLDLIEEFKVNWSWAPHFAYVLLKKEAEKQTVPRDLSSVVNLLDGGEMVDARTGKEFVRFFEKFGLRECALQPAWGMCETCSGVLYNNDFNYGSGGTAEYKGRTFTKIGKPLPGIDVRIVDENGVPLKDGEVGVFQIRGKEVTKGYYKNAGENEKVFTEDGWFNTGDAGFLSEGSVILTGREKDVVIVNGLNYANAEIEALIGELEEVRSSYVAVCQCIDQNGAEQVIAFFTPQSHTEPVYARRKVLAEVKKKLRIHLADAIPLPQEEVSKSNLEKIQRARIAKKYQDGGFKDIQETMREKEAKMKQTEIPDWFLKEIFVKERFAGRGRREALRLMVSCDYLKGELARLAETEADSGVIVFQGDFHRLRALGQKIARGQIPCGRLICLTESRYPLEKRKPRDVPGGQEAGFLKCLEAECGIKCMLLDIEDFSDPVSIKTAVSYIRRGKAQSGIFTVRKEDVFQLKLEAMDSDDGKGGFTYGGLYIVTGGLGGIGRLLCRYLLSFYRAKIVMIGRRDIEKDSQYRQTLCLLKQIAETVHYEKANVADYEAIKRVVEKYEQKYRMGISEILHLSGIGNLKEHWQEAERRFIANCDEEFYEKMFEAKITGTRNLYRIAADRKDVRLLLFGSTNGFFGTASFGAYSAANSFLPAFARAKQQEGENVLCVNSGSWKNTGLSYDSGFEDMGRNKGFYDIEGDAGVISIERCLGAKACSVYIGLDRRKNYIKKYMLQEMPQEEKKQDREISAFDDMDRRLIKIWEKLLDGKVRYPEDDFFELGGDSIKAFQLPKEIQKEFGTELSAREIFCFSRFDEMKKMIKERVD</sequence>
<dbReference type="SUPFAM" id="SSF47336">
    <property type="entry name" value="ACP-like"/>
    <property type="match status" value="1"/>
</dbReference>
<feature type="domain" description="Carrier" evidence="4">
    <location>
        <begin position="991"/>
        <end position="1066"/>
    </location>
</feature>
<dbReference type="PROSITE" id="PS00455">
    <property type="entry name" value="AMP_BINDING"/>
    <property type="match status" value="1"/>
</dbReference>
<dbReference type="Proteomes" id="UP000602647">
    <property type="component" value="Unassembled WGS sequence"/>
</dbReference>
<dbReference type="GO" id="GO:0006633">
    <property type="term" value="P:fatty acid biosynthetic process"/>
    <property type="evidence" value="ECO:0007669"/>
    <property type="project" value="TreeGrafter"/>
</dbReference>